<proteinExistence type="predicted"/>
<reference evidence="2" key="1">
    <citation type="submission" date="2024-05" db="EMBL/GenBank/DDBJ databases">
        <title>Whole genome shotgun sequence of Streptomyces violascens NBRC 12920.</title>
        <authorList>
            <person name="Komaki H."/>
            <person name="Tamura T."/>
        </authorList>
    </citation>
    <scope>NUCLEOTIDE SEQUENCE</scope>
    <source>
        <strain evidence="2">NBRC 12920</strain>
    </source>
</reference>
<protein>
    <recommendedName>
        <fullName evidence="4">Acyl-CoA carboxylase subunit epsilon</fullName>
    </recommendedName>
</protein>
<feature type="region of interest" description="Disordered" evidence="1">
    <location>
        <begin position="44"/>
        <end position="71"/>
    </location>
</feature>
<evidence type="ECO:0000256" key="1">
    <source>
        <dbReference type="SAM" id="MobiDB-lite"/>
    </source>
</evidence>
<evidence type="ECO:0008006" key="4">
    <source>
        <dbReference type="Google" id="ProtNLM"/>
    </source>
</evidence>
<dbReference type="InterPro" id="IPR032716">
    <property type="entry name" value="ACC_epsilon"/>
</dbReference>
<sequence length="71" mass="7779">MDAITVISDETVRNTVVRVERGQAAPEELTAITAVLLARAATYTDNPPAQHGRSKASWRTPDHQAPHSWQS</sequence>
<keyword evidence="3" id="KW-1185">Reference proteome</keyword>
<dbReference type="Pfam" id="PF13822">
    <property type="entry name" value="ACC_epsilon"/>
    <property type="match status" value="1"/>
</dbReference>
<accession>A0ABQ3QTR8</accession>
<comment type="caution">
    <text evidence="2">The sequence shown here is derived from an EMBL/GenBank/DDBJ whole genome shotgun (WGS) entry which is preliminary data.</text>
</comment>
<name>A0ABQ3QTR8_9ACTN</name>
<evidence type="ECO:0000313" key="3">
    <source>
        <dbReference type="Proteomes" id="UP001050808"/>
    </source>
</evidence>
<dbReference type="RefSeq" id="WP_226599402.1">
    <property type="nucleotide sequence ID" value="NZ_BNDY01000017.1"/>
</dbReference>
<evidence type="ECO:0000313" key="2">
    <source>
        <dbReference type="EMBL" id="GHI40677.1"/>
    </source>
</evidence>
<dbReference type="Proteomes" id="UP001050808">
    <property type="component" value="Unassembled WGS sequence"/>
</dbReference>
<organism evidence="2 3">
    <name type="scientific">Streptomyces violascens</name>
    <dbReference type="NCBI Taxonomy" id="67381"/>
    <lineage>
        <taxon>Bacteria</taxon>
        <taxon>Bacillati</taxon>
        <taxon>Actinomycetota</taxon>
        <taxon>Actinomycetes</taxon>
        <taxon>Kitasatosporales</taxon>
        <taxon>Streptomycetaceae</taxon>
        <taxon>Streptomyces</taxon>
    </lineage>
</organism>
<dbReference type="EMBL" id="BNDY01000017">
    <property type="protein sequence ID" value="GHI40677.1"/>
    <property type="molecule type" value="Genomic_DNA"/>
</dbReference>
<gene>
    <name evidence="2" type="ORF">Sviol_50850</name>
</gene>